<evidence type="ECO:0008006" key="4">
    <source>
        <dbReference type="Google" id="ProtNLM"/>
    </source>
</evidence>
<gene>
    <name evidence="3" type="ORF">METZ01_LOCUS32018</name>
</gene>
<evidence type="ECO:0000313" key="3">
    <source>
        <dbReference type="EMBL" id="SUZ79164.1"/>
    </source>
</evidence>
<keyword evidence="2" id="KW-1133">Transmembrane helix</keyword>
<sequence length="229" mass="20735">MTKTRFLALVTALALLLAIPTSVFAQNAKPHVFVGTATLDGATAADGAAVTAWVGGEQVAATTVKGGEYDILVGDSVGYAGETVSFKLSGAVASETAAWVEGGGDIVNLTAASGSSGGGGGADGEQGATGNRGLKGVAGPAGADGADGAAGPAGPAGPAGATGSAGSDGSDGSDGAAGSSGSTGSAGPAGAAGAAGADGGGGVIGIIALIVAAVALLAAGGSYMMGRRA</sequence>
<feature type="transmembrane region" description="Helical" evidence="2">
    <location>
        <begin position="203"/>
        <end position="225"/>
    </location>
</feature>
<feature type="region of interest" description="Disordered" evidence="1">
    <location>
        <begin position="113"/>
        <end position="192"/>
    </location>
</feature>
<evidence type="ECO:0000256" key="1">
    <source>
        <dbReference type="SAM" id="MobiDB-lite"/>
    </source>
</evidence>
<feature type="compositionally biased region" description="Gly residues" evidence="1">
    <location>
        <begin position="115"/>
        <end position="124"/>
    </location>
</feature>
<keyword evidence="2" id="KW-0472">Membrane</keyword>
<dbReference type="AlphaFoldDB" id="A0A381QJT3"/>
<dbReference type="PANTHER" id="PTHR24637">
    <property type="entry name" value="COLLAGEN"/>
    <property type="match status" value="1"/>
</dbReference>
<proteinExistence type="predicted"/>
<evidence type="ECO:0000256" key="2">
    <source>
        <dbReference type="SAM" id="Phobius"/>
    </source>
</evidence>
<dbReference type="InterPro" id="IPR008160">
    <property type="entry name" value="Collagen"/>
</dbReference>
<dbReference type="Pfam" id="PF01391">
    <property type="entry name" value="Collagen"/>
    <property type="match status" value="1"/>
</dbReference>
<name>A0A381QJT3_9ZZZZ</name>
<accession>A0A381QJT3</accession>
<organism evidence="3">
    <name type="scientific">marine metagenome</name>
    <dbReference type="NCBI Taxonomy" id="408172"/>
    <lineage>
        <taxon>unclassified sequences</taxon>
        <taxon>metagenomes</taxon>
        <taxon>ecological metagenomes</taxon>
    </lineage>
</organism>
<dbReference type="EMBL" id="UINC01001375">
    <property type="protein sequence ID" value="SUZ79164.1"/>
    <property type="molecule type" value="Genomic_DNA"/>
</dbReference>
<reference evidence="3" key="1">
    <citation type="submission" date="2018-05" db="EMBL/GenBank/DDBJ databases">
        <authorList>
            <person name="Lanie J.A."/>
            <person name="Ng W.-L."/>
            <person name="Kazmierczak K.M."/>
            <person name="Andrzejewski T.M."/>
            <person name="Davidsen T.M."/>
            <person name="Wayne K.J."/>
            <person name="Tettelin H."/>
            <person name="Glass J.I."/>
            <person name="Rusch D."/>
            <person name="Podicherti R."/>
            <person name="Tsui H.-C.T."/>
            <person name="Winkler M.E."/>
        </authorList>
    </citation>
    <scope>NUCLEOTIDE SEQUENCE</scope>
</reference>
<protein>
    <recommendedName>
        <fullName evidence="4">Collagen-like protein</fullName>
    </recommendedName>
</protein>
<dbReference type="PANTHER" id="PTHR24637:SF421">
    <property type="entry name" value="CUTICLE COLLAGEN DPY-2"/>
    <property type="match status" value="1"/>
</dbReference>
<keyword evidence="2" id="KW-0812">Transmembrane</keyword>
<feature type="compositionally biased region" description="Low complexity" evidence="1">
    <location>
        <begin position="137"/>
        <end position="192"/>
    </location>
</feature>